<dbReference type="EMBL" id="LN679143">
    <property type="protein sequence ID" value="CEL60210.1"/>
    <property type="molecule type" value="Genomic_DNA"/>
</dbReference>
<keyword evidence="2" id="KW-1185">Reference proteome</keyword>
<dbReference type="AlphaFoldDB" id="A0A0B7FRB5"/>
<accession>A0A0B7FRB5</accession>
<evidence type="ECO:0000313" key="2">
    <source>
        <dbReference type="Proteomes" id="UP000059188"/>
    </source>
</evidence>
<reference evidence="1 2" key="1">
    <citation type="submission" date="2014-11" db="EMBL/GenBank/DDBJ databases">
        <authorList>
            <person name="Wibberg Daniel"/>
        </authorList>
    </citation>
    <scope>NUCLEOTIDE SEQUENCE [LARGE SCALE GENOMIC DNA]</scope>
    <source>
        <strain evidence="1">Rhizoctonia solani AG1-IB 7/3/14</strain>
    </source>
</reference>
<gene>
    <name evidence="1" type="ORF">RSOLAG1IB_09448</name>
</gene>
<evidence type="ECO:0000313" key="1">
    <source>
        <dbReference type="EMBL" id="CEL60210.1"/>
    </source>
</evidence>
<proteinExistence type="predicted"/>
<name>A0A0B7FRB5_THACB</name>
<dbReference type="OrthoDB" id="3198023at2759"/>
<protein>
    <submittedName>
        <fullName evidence="1">Uncharacterized protein</fullName>
    </submittedName>
</protein>
<dbReference type="Proteomes" id="UP000059188">
    <property type="component" value="Unassembled WGS sequence"/>
</dbReference>
<organism evidence="1 2">
    <name type="scientific">Thanatephorus cucumeris (strain AG1-IB / isolate 7/3/14)</name>
    <name type="common">Lettuce bottom rot fungus</name>
    <name type="synonym">Rhizoctonia solani</name>
    <dbReference type="NCBI Taxonomy" id="1108050"/>
    <lineage>
        <taxon>Eukaryota</taxon>
        <taxon>Fungi</taxon>
        <taxon>Dikarya</taxon>
        <taxon>Basidiomycota</taxon>
        <taxon>Agaricomycotina</taxon>
        <taxon>Agaricomycetes</taxon>
        <taxon>Cantharellales</taxon>
        <taxon>Ceratobasidiaceae</taxon>
        <taxon>Rhizoctonia</taxon>
        <taxon>Rhizoctonia solani AG-1</taxon>
    </lineage>
</organism>
<sequence length="264" mass="29891">MSSEASDEVSETFYRYGPVLDEYLRAEHWDTSEWEPPTLDQAVEVLEALREGVDVCYEDFETILLMEKNPACLNLHLLLSAEDSNIIGVFPACVNLLRTHCNEEGNGILDYAYGFLCLRVMSLVVQLAMLGNATARSNFFEPFYLATAELSEGESVHPVLLEHLDQLFEWAKGADSKDRDIIQFGLSYNTETRKVVSLPHSGDCSIPDAEFIVEQLWSARDKFLFASKWATNLFPGWCLMLDMIRALFAAPRLHSSIPMSTWTM</sequence>